<evidence type="ECO:0000256" key="2">
    <source>
        <dbReference type="ARBA" id="ARBA00005808"/>
    </source>
</evidence>
<feature type="transmembrane region" description="Helical" evidence="7">
    <location>
        <begin position="586"/>
        <end position="605"/>
    </location>
</feature>
<evidence type="ECO:0000256" key="7">
    <source>
        <dbReference type="SAM" id="Phobius"/>
    </source>
</evidence>
<dbReference type="AlphaFoldDB" id="A0A7S0X2G0"/>
<evidence type="ECO:0000256" key="5">
    <source>
        <dbReference type="ARBA" id="ARBA00022989"/>
    </source>
</evidence>
<dbReference type="Pfam" id="PF02690">
    <property type="entry name" value="Na_Pi_cotrans"/>
    <property type="match status" value="2"/>
</dbReference>
<name>A0A7S0X2G0_9CHLO</name>
<feature type="transmembrane region" description="Helical" evidence="7">
    <location>
        <begin position="194"/>
        <end position="220"/>
    </location>
</feature>
<dbReference type="GO" id="GO:0005436">
    <property type="term" value="F:sodium:phosphate symporter activity"/>
    <property type="evidence" value="ECO:0007669"/>
    <property type="project" value="InterPro"/>
</dbReference>
<accession>A0A7S0X2G0</accession>
<dbReference type="PANTHER" id="PTHR10010">
    <property type="entry name" value="SOLUTE CARRIER FAMILY 34 SODIUM PHOSPHATE , MEMBER 2-RELATED"/>
    <property type="match status" value="1"/>
</dbReference>
<keyword evidence="4 7" id="KW-0812">Transmembrane</keyword>
<proteinExistence type="inferred from homology"/>
<keyword evidence="3" id="KW-1003">Cell membrane</keyword>
<feature type="transmembrane region" description="Helical" evidence="7">
    <location>
        <begin position="32"/>
        <end position="50"/>
    </location>
</feature>
<protein>
    <submittedName>
        <fullName evidence="8">Uncharacterized protein</fullName>
    </submittedName>
</protein>
<feature type="transmembrane region" description="Helical" evidence="7">
    <location>
        <begin position="560"/>
        <end position="580"/>
    </location>
</feature>
<keyword evidence="6 7" id="KW-0472">Membrane</keyword>
<dbReference type="NCBIfam" id="NF037997">
    <property type="entry name" value="Na_Pi_symport"/>
    <property type="match status" value="1"/>
</dbReference>
<feature type="transmembrane region" description="Helical" evidence="7">
    <location>
        <begin position="272"/>
        <end position="291"/>
    </location>
</feature>
<feature type="transmembrane region" description="Helical" evidence="7">
    <location>
        <begin position="151"/>
        <end position="174"/>
    </location>
</feature>
<gene>
    <name evidence="8" type="ORF">MANT1106_LOCUS1208</name>
</gene>
<dbReference type="GO" id="GO:0005886">
    <property type="term" value="C:plasma membrane"/>
    <property type="evidence" value="ECO:0007669"/>
    <property type="project" value="UniProtKB-SubCell"/>
</dbReference>
<evidence type="ECO:0000256" key="4">
    <source>
        <dbReference type="ARBA" id="ARBA00022692"/>
    </source>
</evidence>
<evidence type="ECO:0000313" key="8">
    <source>
        <dbReference type="EMBL" id="CAD8698527.1"/>
    </source>
</evidence>
<feature type="transmembrane region" description="Helical" evidence="7">
    <location>
        <begin position="232"/>
        <end position="252"/>
    </location>
</feature>
<dbReference type="InterPro" id="IPR003841">
    <property type="entry name" value="Na/Pi_transpt"/>
</dbReference>
<reference evidence="8" key="1">
    <citation type="submission" date="2021-01" db="EMBL/GenBank/DDBJ databases">
        <authorList>
            <person name="Corre E."/>
            <person name="Pelletier E."/>
            <person name="Niang G."/>
            <person name="Scheremetjew M."/>
            <person name="Finn R."/>
            <person name="Kale V."/>
            <person name="Holt S."/>
            <person name="Cochrane G."/>
            <person name="Meng A."/>
            <person name="Brown T."/>
            <person name="Cohen L."/>
        </authorList>
    </citation>
    <scope>NUCLEOTIDE SEQUENCE</scope>
    <source>
        <strain evidence="8">SL-175</strain>
    </source>
</reference>
<evidence type="ECO:0000256" key="1">
    <source>
        <dbReference type="ARBA" id="ARBA00004651"/>
    </source>
</evidence>
<comment type="similarity">
    <text evidence="2">Belongs to the SLC34A transporter family.</text>
</comment>
<evidence type="ECO:0000256" key="3">
    <source>
        <dbReference type="ARBA" id="ARBA00022475"/>
    </source>
</evidence>
<sequence>MGVDLRRALLGAPKEALVHDPGSVGPEGEGEAAMVMLCLTYVAAAGILVYEKFVKPKGESTEMVDVKAFTAAAAAKAAADGKADNNEGLTEDEIRDKISQAKWTQPAQDNTSPEFRAKFVKAASFGAVTVDSTGPIRDALYFLSGVNYLKIFLIIFVFFNIWVFLLVLSLMGTGFKLLGGKDSAKMFDVVDNPISGVMIGILATVLVQSSSTTTSIIISLVGADELSVRNAVFMIMGANIGTSVTNTIVAMGHFANKDDLRRGFSAATVHDVFNLLSVLVFLPLNWIYPFFENMTYEMAKNQKVCEEDCVKTEFLSPYISPYSKGVANYDKKVANYISQGYCGGECGTSYTSTQMKALQKHICTNDGNDCSKIHKNFEGSWVADGYLNKKRAPAYITTDANGLATAGFSYTWPANKDANTYKAEKYFVNGTAISGALKSDTVYEVCGSKVKTGLCDKRLLKGGIALTEWEMSDEGAGTLLAILSLMGLCSCLFCIVYSLQTVIKGTAARVLQRVVGFNGYFNILVGMGITILVQSSSITTATLTPIAAVGLISLEDMLPLTLGANIGTTLTGILGATVVTSNPVEAWQVALCHLFFNIFGILLWYPIPRIRQIPLNAARFLGRMTTHPKYGKVFPLIYTLVVFFIVPSICYGIAVAATQ</sequence>
<keyword evidence="5 7" id="KW-1133">Transmembrane helix</keyword>
<dbReference type="GO" id="GO:0044341">
    <property type="term" value="P:sodium-dependent phosphate transport"/>
    <property type="evidence" value="ECO:0007669"/>
    <property type="project" value="InterPro"/>
</dbReference>
<feature type="transmembrane region" description="Helical" evidence="7">
    <location>
        <begin position="479"/>
        <end position="499"/>
    </location>
</feature>
<dbReference type="EMBL" id="HBFC01002358">
    <property type="protein sequence ID" value="CAD8698527.1"/>
    <property type="molecule type" value="Transcribed_RNA"/>
</dbReference>
<comment type="subcellular location">
    <subcellularLocation>
        <location evidence="1">Cell membrane</location>
        <topology evidence="1">Multi-pass membrane protein</topology>
    </subcellularLocation>
</comment>
<dbReference type="PANTHER" id="PTHR10010:SF46">
    <property type="entry name" value="SODIUM-DEPENDENT PHOSPHATE TRANSPORT PROTEIN 2B"/>
    <property type="match status" value="1"/>
</dbReference>
<feature type="transmembrane region" description="Helical" evidence="7">
    <location>
        <begin position="519"/>
        <end position="548"/>
    </location>
</feature>
<organism evidence="8">
    <name type="scientific">Mantoniella antarctica</name>
    <dbReference type="NCBI Taxonomy" id="81844"/>
    <lineage>
        <taxon>Eukaryota</taxon>
        <taxon>Viridiplantae</taxon>
        <taxon>Chlorophyta</taxon>
        <taxon>Mamiellophyceae</taxon>
        <taxon>Mamiellales</taxon>
        <taxon>Mamiellaceae</taxon>
        <taxon>Mantoniella</taxon>
    </lineage>
</organism>
<evidence type="ECO:0000256" key="6">
    <source>
        <dbReference type="ARBA" id="ARBA00023136"/>
    </source>
</evidence>
<feature type="transmembrane region" description="Helical" evidence="7">
    <location>
        <begin position="633"/>
        <end position="657"/>
    </location>
</feature>